<organism evidence="1 2">
    <name type="scientific">Megaselia scalaris</name>
    <name type="common">Humpbacked fly</name>
    <name type="synonym">Phora scalaris</name>
    <dbReference type="NCBI Taxonomy" id="36166"/>
    <lineage>
        <taxon>Eukaryota</taxon>
        <taxon>Metazoa</taxon>
        <taxon>Ecdysozoa</taxon>
        <taxon>Arthropoda</taxon>
        <taxon>Hexapoda</taxon>
        <taxon>Insecta</taxon>
        <taxon>Pterygota</taxon>
        <taxon>Neoptera</taxon>
        <taxon>Endopterygota</taxon>
        <taxon>Diptera</taxon>
        <taxon>Brachycera</taxon>
        <taxon>Muscomorpha</taxon>
        <taxon>Platypezoidea</taxon>
        <taxon>Phoridae</taxon>
        <taxon>Megaseliini</taxon>
        <taxon>Megaselia</taxon>
    </lineage>
</organism>
<dbReference type="HOGENOM" id="CLU_2760698_0_0_1"/>
<dbReference type="AlphaFoldDB" id="T1GL52"/>
<reference evidence="1" key="2">
    <citation type="submission" date="2015-06" db="UniProtKB">
        <authorList>
            <consortium name="EnsemblMetazoa"/>
        </authorList>
    </citation>
    <scope>IDENTIFICATION</scope>
</reference>
<dbReference type="EMBL" id="CAQQ02047618">
    <property type="status" value="NOT_ANNOTATED_CDS"/>
    <property type="molecule type" value="Genomic_DNA"/>
</dbReference>
<accession>T1GL52</accession>
<evidence type="ECO:0000313" key="1">
    <source>
        <dbReference type="EnsemblMetazoa" id="MESCA004242-PA"/>
    </source>
</evidence>
<sequence length="70" mass="8020">MLNPCKCPAYTWYDLFTHHGSHIKQARMLGTSDCLILILSGNQNPADHLTFLIDIRPFLIDSDDPNDELY</sequence>
<evidence type="ECO:0000313" key="2">
    <source>
        <dbReference type="Proteomes" id="UP000015102"/>
    </source>
</evidence>
<reference evidence="2" key="1">
    <citation type="submission" date="2013-02" db="EMBL/GenBank/DDBJ databases">
        <authorList>
            <person name="Hughes D."/>
        </authorList>
    </citation>
    <scope>NUCLEOTIDE SEQUENCE</scope>
    <source>
        <strain>Durham</strain>
        <strain evidence="2">NC isolate 2 -- Noor lab</strain>
    </source>
</reference>
<protein>
    <submittedName>
        <fullName evidence="1">Uncharacterized protein</fullName>
    </submittedName>
</protein>
<name>T1GL52_MEGSC</name>
<dbReference type="EMBL" id="CAQQ02047619">
    <property type="status" value="NOT_ANNOTATED_CDS"/>
    <property type="molecule type" value="Genomic_DNA"/>
</dbReference>
<dbReference type="Proteomes" id="UP000015102">
    <property type="component" value="Unassembled WGS sequence"/>
</dbReference>
<proteinExistence type="predicted"/>
<keyword evidence="2" id="KW-1185">Reference proteome</keyword>
<dbReference type="EnsemblMetazoa" id="MESCA004242-RA">
    <property type="protein sequence ID" value="MESCA004242-PA"/>
    <property type="gene ID" value="MESCA004242"/>
</dbReference>